<reference evidence="2" key="1">
    <citation type="submission" date="2020-03" db="EMBL/GenBank/DDBJ databases">
        <authorList>
            <person name="Weist P."/>
        </authorList>
    </citation>
    <scope>NUCLEOTIDE SEQUENCE</scope>
</reference>
<keyword evidence="3" id="KW-1185">Reference proteome</keyword>
<proteinExistence type="predicted"/>
<dbReference type="AlphaFoldDB" id="A0A9N7U902"/>
<feature type="region of interest" description="Disordered" evidence="1">
    <location>
        <begin position="172"/>
        <end position="201"/>
    </location>
</feature>
<comment type="caution">
    <text evidence="2">The sequence shown here is derived from an EMBL/GenBank/DDBJ whole genome shotgun (WGS) entry which is preliminary data.</text>
</comment>
<evidence type="ECO:0000256" key="1">
    <source>
        <dbReference type="SAM" id="MobiDB-lite"/>
    </source>
</evidence>
<accession>A0A9N7U902</accession>
<dbReference type="EMBL" id="CADEAL010000820">
    <property type="protein sequence ID" value="CAB1425623.1"/>
    <property type="molecule type" value="Genomic_DNA"/>
</dbReference>
<dbReference type="Proteomes" id="UP001153269">
    <property type="component" value="Unassembled WGS sequence"/>
</dbReference>
<sequence length="201" mass="21557">MALDERASASRAPPARVEGCCCYASSSSHCSHCSHCGAALGSRGSRSQAHRGQCDPPRRARLGVICSSRVYMIDAHHSSIAHRCGESDTDFDKTLLLERYDNIKQKLCRKKLKAADSIPLRLTLGQGLQPTVPVADVFIERTGRLEVVQRVQPMEQPLLRLTCFECPAPLTPGEPGCESPSSPAQPRSGSSGSSGNLSIAS</sequence>
<organism evidence="2 3">
    <name type="scientific">Pleuronectes platessa</name>
    <name type="common">European plaice</name>
    <dbReference type="NCBI Taxonomy" id="8262"/>
    <lineage>
        <taxon>Eukaryota</taxon>
        <taxon>Metazoa</taxon>
        <taxon>Chordata</taxon>
        <taxon>Craniata</taxon>
        <taxon>Vertebrata</taxon>
        <taxon>Euteleostomi</taxon>
        <taxon>Actinopterygii</taxon>
        <taxon>Neopterygii</taxon>
        <taxon>Teleostei</taxon>
        <taxon>Neoteleostei</taxon>
        <taxon>Acanthomorphata</taxon>
        <taxon>Carangaria</taxon>
        <taxon>Pleuronectiformes</taxon>
        <taxon>Pleuronectoidei</taxon>
        <taxon>Pleuronectidae</taxon>
        <taxon>Pleuronectes</taxon>
    </lineage>
</organism>
<evidence type="ECO:0000313" key="3">
    <source>
        <dbReference type="Proteomes" id="UP001153269"/>
    </source>
</evidence>
<gene>
    <name evidence="2" type="ORF">PLEPLA_LOCUS13555</name>
</gene>
<feature type="compositionally biased region" description="Low complexity" evidence="1">
    <location>
        <begin position="173"/>
        <end position="201"/>
    </location>
</feature>
<evidence type="ECO:0000313" key="2">
    <source>
        <dbReference type="EMBL" id="CAB1425623.1"/>
    </source>
</evidence>
<name>A0A9N7U902_PLEPL</name>
<protein>
    <submittedName>
        <fullName evidence="2">Uncharacterized protein</fullName>
    </submittedName>
</protein>